<dbReference type="PaxDb" id="29760-VIT_10s0042g01620.t01"/>
<evidence type="ECO:0000313" key="2">
    <source>
        <dbReference type="EMBL" id="CCB52141.1"/>
    </source>
</evidence>
<keyword evidence="1" id="KW-0472">Membrane</keyword>
<protein>
    <submittedName>
        <fullName evidence="2">Uncharacterized protein</fullName>
    </submittedName>
</protein>
<name>F6HIU5_VITVI</name>
<organism evidence="2 3">
    <name type="scientific">Vitis vinifera</name>
    <name type="common">Grape</name>
    <dbReference type="NCBI Taxonomy" id="29760"/>
    <lineage>
        <taxon>Eukaryota</taxon>
        <taxon>Viridiplantae</taxon>
        <taxon>Streptophyta</taxon>
        <taxon>Embryophyta</taxon>
        <taxon>Tracheophyta</taxon>
        <taxon>Spermatophyta</taxon>
        <taxon>Magnoliopsida</taxon>
        <taxon>eudicotyledons</taxon>
        <taxon>Gunneridae</taxon>
        <taxon>Pentapetalae</taxon>
        <taxon>rosids</taxon>
        <taxon>Vitales</taxon>
        <taxon>Vitaceae</taxon>
        <taxon>Viteae</taxon>
        <taxon>Vitis</taxon>
    </lineage>
</organism>
<keyword evidence="1" id="KW-0812">Transmembrane</keyword>
<dbReference type="EMBL" id="FN595766">
    <property type="protein sequence ID" value="CCB52141.1"/>
    <property type="molecule type" value="Genomic_DNA"/>
</dbReference>
<keyword evidence="1" id="KW-1133">Transmembrane helix</keyword>
<dbReference type="HOGENOM" id="CLU_3369452_0_0_1"/>
<evidence type="ECO:0000256" key="1">
    <source>
        <dbReference type="SAM" id="Phobius"/>
    </source>
</evidence>
<dbReference type="Proteomes" id="UP000009183">
    <property type="component" value="Chromosome 10"/>
</dbReference>
<keyword evidence="3" id="KW-1185">Reference proteome</keyword>
<dbReference type="AlphaFoldDB" id="F6HIU5"/>
<accession>F6HIU5</accession>
<feature type="transmembrane region" description="Helical" evidence="1">
    <location>
        <begin position="12"/>
        <end position="34"/>
    </location>
</feature>
<reference evidence="3" key="1">
    <citation type="journal article" date="2007" name="Nature">
        <title>The grapevine genome sequence suggests ancestral hexaploidization in major angiosperm phyla.</title>
        <authorList>
            <consortium name="The French-Italian Public Consortium for Grapevine Genome Characterization."/>
            <person name="Jaillon O."/>
            <person name="Aury J.-M."/>
            <person name="Noel B."/>
            <person name="Policriti A."/>
            <person name="Clepet C."/>
            <person name="Casagrande A."/>
            <person name="Choisne N."/>
            <person name="Aubourg S."/>
            <person name="Vitulo N."/>
            <person name="Jubin C."/>
            <person name="Vezzi A."/>
            <person name="Legeai F."/>
            <person name="Hugueney P."/>
            <person name="Dasilva C."/>
            <person name="Horner D."/>
            <person name="Mica E."/>
            <person name="Jublot D."/>
            <person name="Poulain J."/>
            <person name="Bruyere C."/>
            <person name="Billault A."/>
            <person name="Segurens B."/>
            <person name="Gouyvenoux M."/>
            <person name="Ugarte E."/>
            <person name="Cattonaro F."/>
            <person name="Anthouard V."/>
            <person name="Vico V."/>
            <person name="Del Fabbro C."/>
            <person name="Alaux M."/>
            <person name="Di Gaspero G."/>
            <person name="Dumas V."/>
            <person name="Felice N."/>
            <person name="Paillard S."/>
            <person name="Juman I."/>
            <person name="Moroldo M."/>
            <person name="Scalabrin S."/>
            <person name="Canaguier A."/>
            <person name="Le Clainche I."/>
            <person name="Malacrida G."/>
            <person name="Durand E."/>
            <person name="Pesole G."/>
            <person name="Laucou V."/>
            <person name="Chatelet P."/>
            <person name="Merdinoglu D."/>
            <person name="Delledonne M."/>
            <person name="Pezzotti M."/>
            <person name="Lecharny A."/>
            <person name="Scarpelli C."/>
            <person name="Artiguenave F."/>
            <person name="Pe M.E."/>
            <person name="Valle G."/>
            <person name="Morgante M."/>
            <person name="Caboche M."/>
            <person name="Adam-Blondon A.-F."/>
            <person name="Weissenbach J."/>
            <person name="Quetier F."/>
            <person name="Wincker P."/>
        </authorList>
    </citation>
    <scope>NUCLEOTIDE SEQUENCE [LARGE SCALE GENOMIC DNA]</scope>
    <source>
        <strain evidence="3">cv. Pinot noir / PN40024</strain>
    </source>
</reference>
<evidence type="ECO:0000313" key="3">
    <source>
        <dbReference type="Proteomes" id="UP000009183"/>
    </source>
</evidence>
<proteinExistence type="predicted"/>
<sequence length="35" mass="4155">MGFSQTDFGSLVQFLCLRLMRMTLFLMPTLMIWIL</sequence>
<dbReference type="InParanoid" id="F6HIU5"/>
<gene>
    <name evidence="2" type="ordered locus">VIT_10s0042g01620</name>
</gene>